<evidence type="ECO:0000313" key="3">
    <source>
        <dbReference type="EMBL" id="BFH74743.1"/>
    </source>
</evidence>
<proteinExistence type="predicted"/>
<keyword evidence="1" id="KW-0051">Antiviral defense</keyword>
<dbReference type="InterPro" id="IPR005537">
    <property type="entry name" value="RAMP_III_fam"/>
</dbReference>
<reference evidence="3" key="1">
    <citation type="submission" date="2024-03" db="EMBL/GenBank/DDBJ databases">
        <title>Complete genome sequence of Sulfurisphaera javensis strain KD-1.</title>
        <authorList>
            <person name="Sakai H."/>
            <person name="Nur N."/>
            <person name="Suwanto A."/>
            <person name="Kurosawa N."/>
        </authorList>
    </citation>
    <scope>NUCLEOTIDE SEQUENCE</scope>
    <source>
        <strain evidence="3">KD-1</strain>
    </source>
</reference>
<sequence>MSSSIIQRSRYTPRNAKGLEGIIELEMTVVSDYLFVGSGKYDYYLVKSLENIEDLVEKALKGVIPDLSNYFSPKVYLMNKYSDGKIVIPGSTIKGMVRSRLELSIPGSCYIVDRRSDSPPSQTYIRIFKPDRNRRSDEFDPREYPNICPVCNLLGNMGLGSRVSFSDFVMTSGKTTYVNVHGSEFEVVTRGSKFIGKVVYHSLTQEEIGMILYGFGFRKGTEGKVQLLGRFKFSDRRFGRVKFMLKDPSLLKYLEAFMNKNKGKLRDFNEEW</sequence>
<accession>A0AAT9GV90</accession>
<dbReference type="RefSeq" id="WP_369610221.1">
    <property type="nucleotide sequence ID" value="NZ_AP031322.1"/>
</dbReference>
<dbReference type="GO" id="GO:0051607">
    <property type="term" value="P:defense response to virus"/>
    <property type="evidence" value="ECO:0007669"/>
    <property type="project" value="UniProtKB-KW"/>
</dbReference>
<dbReference type="KEGG" id="sjv:SJAV_26870"/>
<organism evidence="3">
    <name type="scientific">Sulfurisphaera javensis</name>
    <dbReference type="NCBI Taxonomy" id="2049879"/>
    <lineage>
        <taxon>Archaea</taxon>
        <taxon>Thermoproteota</taxon>
        <taxon>Thermoprotei</taxon>
        <taxon>Sulfolobales</taxon>
        <taxon>Sulfolobaceae</taxon>
        <taxon>Sulfurisphaera</taxon>
    </lineage>
</organism>
<gene>
    <name evidence="3" type="ORF">SJAV_26870</name>
</gene>
<dbReference type="AlphaFoldDB" id="A0AAT9GV90"/>
<evidence type="ECO:0000259" key="2">
    <source>
        <dbReference type="Pfam" id="PF03787"/>
    </source>
</evidence>
<dbReference type="Pfam" id="PF03787">
    <property type="entry name" value="RAMPs"/>
    <property type="match status" value="1"/>
</dbReference>
<protein>
    <submittedName>
        <fullName evidence="3">RAMP superfamily CRISPR-associated protein</fullName>
    </submittedName>
</protein>
<evidence type="ECO:0000256" key="1">
    <source>
        <dbReference type="ARBA" id="ARBA00023118"/>
    </source>
</evidence>
<feature type="domain" description="CRISPR type III-associated protein" evidence="2">
    <location>
        <begin position="28"/>
        <end position="187"/>
    </location>
</feature>
<name>A0AAT9GV90_9CREN</name>
<dbReference type="EMBL" id="AP031322">
    <property type="protein sequence ID" value="BFH74743.1"/>
    <property type="molecule type" value="Genomic_DNA"/>
</dbReference>
<dbReference type="GeneID" id="92355639"/>